<dbReference type="AlphaFoldDB" id="A0A1G5F5P1"/>
<dbReference type="InterPro" id="IPR002637">
    <property type="entry name" value="RdgB/HAM1"/>
</dbReference>
<sequence length="217" mass="24329">MTKILITYASSSRFKKQEVEVLLESGTFPDSSGRERKIGDHFRFDFSGIRTDEPLEIDLIEMVKHKARSAYRSLLMPCIVEHAGLILGANYEQGFPGGLTQPMWDALGAEEFLRRTASVGEPVVARAVIGYCDGMSVRTFVGETKGTVADAPRGDRDFYWDTIFCPDEIQPGTYAEIAGDPERGIRVKMTISQSYRAMRQFLCMRFSQEETGLFAAE</sequence>
<evidence type="ECO:0000256" key="2">
    <source>
        <dbReference type="ARBA" id="ARBA00022801"/>
    </source>
</evidence>
<dbReference type="GO" id="GO:0005737">
    <property type="term" value="C:cytoplasm"/>
    <property type="evidence" value="ECO:0007669"/>
    <property type="project" value="TreeGrafter"/>
</dbReference>
<dbReference type="GO" id="GO:0009143">
    <property type="term" value="P:nucleoside triphosphate catabolic process"/>
    <property type="evidence" value="ECO:0007669"/>
    <property type="project" value="InterPro"/>
</dbReference>
<dbReference type="PANTHER" id="PTHR11067:SF9">
    <property type="entry name" value="INOSINE TRIPHOSPHATE PYROPHOSPHATASE"/>
    <property type="match status" value="1"/>
</dbReference>
<keyword evidence="3" id="KW-0546">Nucleotide metabolism</keyword>
<evidence type="ECO:0000256" key="1">
    <source>
        <dbReference type="ARBA" id="ARBA00008023"/>
    </source>
</evidence>
<comment type="similarity">
    <text evidence="1">Belongs to the HAM1 NTPase family.</text>
</comment>
<proteinExistence type="inferred from homology"/>
<evidence type="ECO:0000313" key="4">
    <source>
        <dbReference type="EMBL" id="SCY34543.1"/>
    </source>
</evidence>
<dbReference type="EMBL" id="FMVJ01000003">
    <property type="protein sequence ID" value="SCY34543.1"/>
    <property type="molecule type" value="Genomic_DNA"/>
</dbReference>
<accession>A0A1G5F5P1</accession>
<dbReference type="RefSeq" id="WP_091131746.1">
    <property type="nucleotide sequence ID" value="NZ_FMVJ01000003.1"/>
</dbReference>
<dbReference type="GO" id="GO:0047429">
    <property type="term" value="F:nucleoside triphosphate diphosphatase activity"/>
    <property type="evidence" value="ECO:0007669"/>
    <property type="project" value="InterPro"/>
</dbReference>
<keyword evidence="2" id="KW-0378">Hydrolase</keyword>
<dbReference type="Proteomes" id="UP000199569">
    <property type="component" value="Unassembled WGS sequence"/>
</dbReference>
<dbReference type="InterPro" id="IPR029001">
    <property type="entry name" value="ITPase-like_fam"/>
</dbReference>
<evidence type="ECO:0000256" key="3">
    <source>
        <dbReference type="ARBA" id="ARBA00023080"/>
    </source>
</evidence>
<dbReference type="OrthoDB" id="9795331at2"/>
<evidence type="ECO:0000313" key="5">
    <source>
        <dbReference type="Proteomes" id="UP000199569"/>
    </source>
</evidence>
<organism evidence="4 5">
    <name type="scientific">Microvirga guangxiensis</name>
    <dbReference type="NCBI Taxonomy" id="549386"/>
    <lineage>
        <taxon>Bacteria</taxon>
        <taxon>Pseudomonadati</taxon>
        <taxon>Pseudomonadota</taxon>
        <taxon>Alphaproteobacteria</taxon>
        <taxon>Hyphomicrobiales</taxon>
        <taxon>Methylobacteriaceae</taxon>
        <taxon>Microvirga</taxon>
    </lineage>
</organism>
<name>A0A1G5F5P1_9HYPH</name>
<dbReference type="Gene3D" id="3.90.950.10">
    <property type="match status" value="1"/>
</dbReference>
<dbReference type="GO" id="GO:0009117">
    <property type="term" value="P:nucleotide metabolic process"/>
    <property type="evidence" value="ECO:0007669"/>
    <property type="project" value="UniProtKB-KW"/>
</dbReference>
<protein>
    <submittedName>
        <fullName evidence="4">Ham1 family protein</fullName>
    </submittedName>
</protein>
<reference evidence="4 5" key="1">
    <citation type="submission" date="2016-10" db="EMBL/GenBank/DDBJ databases">
        <authorList>
            <person name="de Groot N.N."/>
        </authorList>
    </citation>
    <scope>NUCLEOTIDE SEQUENCE [LARGE SCALE GENOMIC DNA]</scope>
    <source>
        <strain evidence="4 5">CGMCC 1.7666</strain>
    </source>
</reference>
<keyword evidence="5" id="KW-1185">Reference proteome</keyword>
<dbReference type="PANTHER" id="PTHR11067">
    <property type="entry name" value="INOSINE TRIPHOSPHATE PYROPHOSPHATASE/HAM1 PROTEIN"/>
    <property type="match status" value="1"/>
</dbReference>
<gene>
    <name evidence="4" type="ORF">SAMN02927923_01229</name>
</gene>
<dbReference type="SUPFAM" id="SSF52972">
    <property type="entry name" value="ITPase-like"/>
    <property type="match status" value="1"/>
</dbReference>
<dbReference type="Pfam" id="PF01725">
    <property type="entry name" value="Ham1p_like"/>
    <property type="match status" value="1"/>
</dbReference>
<dbReference type="STRING" id="549386.SAMN02927923_01229"/>